<evidence type="ECO:0000313" key="2">
    <source>
        <dbReference type="EMBL" id="NIJ57135.1"/>
    </source>
</evidence>
<name>A0ABX0UZ31_9HYPH</name>
<organism evidence="2 3">
    <name type="scientific">Pseudochelatococcus lubricantis</name>
    <dbReference type="NCBI Taxonomy" id="1538102"/>
    <lineage>
        <taxon>Bacteria</taxon>
        <taxon>Pseudomonadati</taxon>
        <taxon>Pseudomonadota</taxon>
        <taxon>Alphaproteobacteria</taxon>
        <taxon>Hyphomicrobiales</taxon>
        <taxon>Chelatococcaceae</taxon>
        <taxon>Pseudochelatococcus</taxon>
    </lineage>
</organism>
<accession>A0ABX0UZ31</accession>
<dbReference type="EMBL" id="JAASQI010000002">
    <property type="protein sequence ID" value="NIJ57135.1"/>
    <property type="molecule type" value="Genomic_DNA"/>
</dbReference>
<evidence type="ECO:0000313" key="3">
    <source>
        <dbReference type="Proteomes" id="UP001429580"/>
    </source>
</evidence>
<comment type="caution">
    <text evidence="2">The sequence shown here is derived from an EMBL/GenBank/DDBJ whole genome shotgun (WGS) entry which is preliminary data.</text>
</comment>
<gene>
    <name evidence="2" type="ORF">FHS82_000961</name>
</gene>
<feature type="transmembrane region" description="Helical" evidence="1">
    <location>
        <begin position="12"/>
        <end position="34"/>
    </location>
</feature>
<evidence type="ECO:0000256" key="1">
    <source>
        <dbReference type="SAM" id="Phobius"/>
    </source>
</evidence>
<keyword evidence="1" id="KW-0472">Membrane</keyword>
<protein>
    <recommendedName>
        <fullName evidence="4">SGNH/GDSL hydrolase family protein</fullName>
    </recommendedName>
</protein>
<reference evidence="2 3" key="1">
    <citation type="submission" date="2020-03" db="EMBL/GenBank/DDBJ databases">
        <title>Genomic Encyclopedia of Type Strains, Phase IV (KMG-IV): sequencing the most valuable type-strain genomes for metagenomic binning, comparative biology and taxonomic classification.</title>
        <authorList>
            <person name="Goeker M."/>
        </authorList>
    </citation>
    <scope>NUCLEOTIDE SEQUENCE [LARGE SCALE GENOMIC DNA]</scope>
    <source>
        <strain evidence="2 3">DSM 103870</strain>
    </source>
</reference>
<proteinExistence type="predicted"/>
<dbReference type="RefSeq" id="WP_166949376.1">
    <property type="nucleotide sequence ID" value="NZ_JAASQI010000002.1"/>
</dbReference>
<sequence length="331" mass="37176">MQGSRELQWRRFAITLVVLVAVLFPAAVAALYVLDPYGSGRVTLIDPPGVRAQGTRTEHASRARDQAFDSVIIGNSRIQALSPERLTALTGARFASLTIPGTHPKEQLTLLRWWLRHRQTPPQVVLLGTDAYWCKADPTLTPVNPFPFWLYDEDPLVYARGLARFSVLEEGLRRIQYIVGARERSRPDGYWDYDPIYVLQGFETPEKRRRLLEYKTEVPVNDTGRFPALEALREAVREVPAAATVVFMIPPAFVTGQPKPGSAEADTEARCRAALGEIAAARANTIIVEWPGTRRETETADDYFDQIHYKGHLARVLEDMIAQRIRAARGA</sequence>
<evidence type="ECO:0008006" key="4">
    <source>
        <dbReference type="Google" id="ProtNLM"/>
    </source>
</evidence>
<dbReference type="Proteomes" id="UP001429580">
    <property type="component" value="Unassembled WGS sequence"/>
</dbReference>
<keyword evidence="3" id="KW-1185">Reference proteome</keyword>
<keyword evidence="1" id="KW-0812">Transmembrane</keyword>
<keyword evidence="1" id="KW-1133">Transmembrane helix</keyword>